<feature type="domain" description="CdaR GGDEF-like" evidence="4">
    <location>
        <begin position="184"/>
        <end position="298"/>
    </location>
</feature>
<dbReference type="AlphaFoldDB" id="A0A9X4M6J6"/>
<dbReference type="Pfam" id="PF17853">
    <property type="entry name" value="GGDEF_2"/>
    <property type="match status" value="1"/>
</dbReference>
<comment type="similarity">
    <text evidence="1">Belongs to the CdaR family.</text>
</comment>
<accession>A0A9X4M6J6</accession>
<dbReference type="Pfam" id="PF14361">
    <property type="entry name" value="RsbRD_N"/>
    <property type="match status" value="1"/>
</dbReference>
<evidence type="ECO:0000259" key="4">
    <source>
        <dbReference type="Pfam" id="PF17853"/>
    </source>
</evidence>
<feature type="domain" description="RsbT co-antagonist protein RsbRD N-terminal" evidence="3">
    <location>
        <begin position="31"/>
        <end position="169"/>
    </location>
</feature>
<evidence type="ECO:0000313" key="6">
    <source>
        <dbReference type="Proteomes" id="UP001152755"/>
    </source>
</evidence>
<dbReference type="InterPro" id="IPR025736">
    <property type="entry name" value="PucR_C-HTH_dom"/>
</dbReference>
<gene>
    <name evidence="5" type="ORF">NVS88_12680</name>
</gene>
<dbReference type="InterPro" id="IPR051448">
    <property type="entry name" value="CdaR-like_regulators"/>
</dbReference>
<dbReference type="Pfam" id="PF13556">
    <property type="entry name" value="HTH_30"/>
    <property type="match status" value="1"/>
</dbReference>
<sequence>MHNPADGTLTELMAGLAPHYLQPAIIEHFVALVDDEIAAQTPEVAADAELRRDVDASTRAQLQVIIAAVARGSDQITPPPEAAALARTVARRGLDLRVLLRIYGTARQSVLHFVDEAVGELDVDAETKRLLLVRVWSTAVRWLEFTTDLVVSTYAQEREERARGVQARREETVRALLTGAAIPVDEASRLLDHPLRGPHTALVVWTGDTEPAADVPTRLDRFARACADDLGARQMLTVSAGAREVWAWAAAPTGAPGHAAAHLTVSPPTGLRVAVGTTGRGPAGFVRSHREAVAARRIATDLPAAPAVVHHDDVEVACLVSGDRDALRALVARELAGLAAADPTAARLRETVRTHLACGGRTGATAAALGLHKNTVRYRLEQARDLLGRDLGTRRLKLEIALLAVDTYGAAILPELRA</sequence>
<organism evidence="5 6">
    <name type="scientific">Speluncibacter jeojiensis</name>
    <dbReference type="NCBI Taxonomy" id="2710754"/>
    <lineage>
        <taxon>Bacteria</taxon>
        <taxon>Bacillati</taxon>
        <taxon>Actinomycetota</taxon>
        <taxon>Actinomycetes</taxon>
        <taxon>Mycobacteriales</taxon>
        <taxon>Speluncibacteraceae</taxon>
        <taxon>Speluncibacter</taxon>
    </lineage>
</organism>
<dbReference type="EMBL" id="JANRHA010000007">
    <property type="protein sequence ID" value="MDG3015406.1"/>
    <property type="molecule type" value="Genomic_DNA"/>
</dbReference>
<evidence type="ECO:0000313" key="5">
    <source>
        <dbReference type="EMBL" id="MDG3015406.1"/>
    </source>
</evidence>
<dbReference type="InterPro" id="IPR041522">
    <property type="entry name" value="CdaR_GGDEF"/>
</dbReference>
<evidence type="ECO:0000256" key="1">
    <source>
        <dbReference type="ARBA" id="ARBA00006754"/>
    </source>
</evidence>
<dbReference type="PANTHER" id="PTHR33744">
    <property type="entry name" value="CARBOHYDRATE DIACID REGULATOR"/>
    <property type="match status" value="1"/>
</dbReference>
<evidence type="ECO:0000259" key="3">
    <source>
        <dbReference type="Pfam" id="PF14361"/>
    </source>
</evidence>
<dbReference type="InterPro" id="IPR042070">
    <property type="entry name" value="PucR_C-HTH_sf"/>
</dbReference>
<reference evidence="5" key="1">
    <citation type="submission" date="2022-08" db="EMBL/GenBank/DDBJ databases">
        <title>Genome analysis of Corynebacteriales strain.</title>
        <authorList>
            <person name="Lee S.D."/>
        </authorList>
    </citation>
    <scope>NUCLEOTIDE SEQUENCE</scope>
    <source>
        <strain evidence="5">D3-21</strain>
    </source>
</reference>
<dbReference type="InterPro" id="IPR025751">
    <property type="entry name" value="RsbRD_N_dom"/>
</dbReference>
<comment type="caution">
    <text evidence="5">The sequence shown here is derived from an EMBL/GenBank/DDBJ whole genome shotgun (WGS) entry which is preliminary data.</text>
</comment>
<dbReference type="Gene3D" id="1.10.10.2840">
    <property type="entry name" value="PucR C-terminal helix-turn-helix domain"/>
    <property type="match status" value="1"/>
</dbReference>
<dbReference type="Proteomes" id="UP001152755">
    <property type="component" value="Unassembled WGS sequence"/>
</dbReference>
<evidence type="ECO:0000259" key="2">
    <source>
        <dbReference type="Pfam" id="PF13556"/>
    </source>
</evidence>
<name>A0A9X4M6J6_9ACTN</name>
<protein>
    <submittedName>
        <fullName evidence="5">Helix-turn-helix domain-containing protein</fullName>
    </submittedName>
</protein>
<proteinExistence type="inferred from homology"/>
<keyword evidence="6" id="KW-1185">Reference proteome</keyword>
<dbReference type="RefSeq" id="WP_332520055.1">
    <property type="nucleotide sequence ID" value="NZ_JANRHA010000007.1"/>
</dbReference>
<feature type="domain" description="PucR C-terminal helix-turn-helix" evidence="2">
    <location>
        <begin position="348"/>
        <end position="404"/>
    </location>
</feature>
<dbReference type="PANTHER" id="PTHR33744:SF1">
    <property type="entry name" value="DNA-BINDING TRANSCRIPTIONAL ACTIVATOR ADER"/>
    <property type="match status" value="1"/>
</dbReference>